<dbReference type="AlphaFoldDB" id="A0A9N9I257"/>
<dbReference type="EMBL" id="CAJVPY010010361">
    <property type="protein sequence ID" value="CAG8718090.1"/>
    <property type="molecule type" value="Genomic_DNA"/>
</dbReference>
<comment type="caution">
    <text evidence="2">The sequence shown here is derived from an EMBL/GenBank/DDBJ whole genome shotgun (WGS) entry which is preliminary data.</text>
</comment>
<gene>
    <name evidence="2" type="ORF">DERYTH_LOCUS14097</name>
</gene>
<keyword evidence="3" id="KW-1185">Reference proteome</keyword>
<protein>
    <submittedName>
        <fullName evidence="2">27176_t:CDS:1</fullName>
    </submittedName>
</protein>
<organism evidence="2 3">
    <name type="scientific">Dentiscutata erythropus</name>
    <dbReference type="NCBI Taxonomy" id="1348616"/>
    <lineage>
        <taxon>Eukaryota</taxon>
        <taxon>Fungi</taxon>
        <taxon>Fungi incertae sedis</taxon>
        <taxon>Mucoromycota</taxon>
        <taxon>Glomeromycotina</taxon>
        <taxon>Glomeromycetes</taxon>
        <taxon>Diversisporales</taxon>
        <taxon>Gigasporaceae</taxon>
        <taxon>Dentiscutata</taxon>
    </lineage>
</organism>
<evidence type="ECO:0000256" key="1">
    <source>
        <dbReference type="SAM" id="MobiDB-lite"/>
    </source>
</evidence>
<feature type="non-terminal residue" evidence="2">
    <location>
        <position position="1"/>
    </location>
</feature>
<feature type="compositionally biased region" description="Low complexity" evidence="1">
    <location>
        <begin position="54"/>
        <end position="65"/>
    </location>
</feature>
<reference evidence="2" key="1">
    <citation type="submission" date="2021-06" db="EMBL/GenBank/DDBJ databases">
        <authorList>
            <person name="Kallberg Y."/>
            <person name="Tangrot J."/>
            <person name="Rosling A."/>
        </authorList>
    </citation>
    <scope>NUCLEOTIDE SEQUENCE</scope>
    <source>
        <strain evidence="2">MA453B</strain>
    </source>
</reference>
<sequence>ENLRAIQSEESFSDLTQIEWEPKKKVPWPLIPEGVIKASEEENDPKYEGDEGSSDSNSSSSSQWKTSDDDESQIEVVINSRSTSLTTPKEETLTEKWKVNKSLADQVKQEDAMMNEFIKWLEDDQEETFEPQAIDIGAEGISIEKDEQAINIDMPIYIPVFLFTKLTPRRCQKLVFAGKTQCFENEFFLYNHPILNNHIAARELNLRQAIYWVDFYSYSLIANDPNELLILQNQMQDEENYDPKSSRAGRYTAGNPPSYPFSSTKGAEWQKQLHDRKIQNITEFGIGEKVFDWNVVKLRTMEGQVVSTPISTSLIKKDITSPVPSGVLVTPPQFVALSPFEKTHDLMESVKATLTFNTFRLLLNKDLQQLIL</sequence>
<feature type="region of interest" description="Disordered" evidence="1">
    <location>
        <begin position="29"/>
        <end position="73"/>
    </location>
</feature>
<evidence type="ECO:0000313" key="3">
    <source>
        <dbReference type="Proteomes" id="UP000789405"/>
    </source>
</evidence>
<evidence type="ECO:0000313" key="2">
    <source>
        <dbReference type="EMBL" id="CAG8718090.1"/>
    </source>
</evidence>
<dbReference type="Proteomes" id="UP000789405">
    <property type="component" value="Unassembled WGS sequence"/>
</dbReference>
<proteinExistence type="predicted"/>
<name>A0A9N9I257_9GLOM</name>
<dbReference type="OrthoDB" id="2445130at2759"/>
<feature type="compositionally biased region" description="Basic and acidic residues" evidence="1">
    <location>
        <begin position="38"/>
        <end position="49"/>
    </location>
</feature>
<accession>A0A9N9I257</accession>